<dbReference type="PANTHER" id="PTHR12281:SF31">
    <property type="entry name" value="DCN1-LIKE PROTEIN 3"/>
    <property type="match status" value="1"/>
</dbReference>
<evidence type="ECO:0000313" key="4">
    <source>
        <dbReference type="Proteomes" id="UP000308549"/>
    </source>
</evidence>
<dbReference type="InterPro" id="IPR005176">
    <property type="entry name" value="PONY_dom"/>
</dbReference>
<protein>
    <recommendedName>
        <fullName evidence="1">Defective in cullin neddylation protein</fullName>
    </recommendedName>
</protein>
<dbReference type="Proteomes" id="UP000308549">
    <property type="component" value="Unassembled WGS sequence"/>
</dbReference>
<dbReference type="GO" id="GO:0097602">
    <property type="term" value="F:cullin family protein binding"/>
    <property type="evidence" value="ECO:0007669"/>
    <property type="project" value="TreeGrafter"/>
</dbReference>
<keyword evidence="4" id="KW-1185">Reference proteome</keyword>
<dbReference type="Gene3D" id="1.10.238.200">
    <property type="entry name" value="Cullin, PONY binding domain"/>
    <property type="match status" value="1"/>
</dbReference>
<dbReference type="PROSITE" id="PS51229">
    <property type="entry name" value="DCUN1"/>
    <property type="match status" value="1"/>
</dbReference>
<evidence type="ECO:0000259" key="2">
    <source>
        <dbReference type="PROSITE" id="PS51229"/>
    </source>
</evidence>
<dbReference type="EMBL" id="NAJL01000015">
    <property type="protein sequence ID" value="TKA29217.1"/>
    <property type="molecule type" value="Genomic_DNA"/>
</dbReference>
<comment type="caution">
    <text evidence="3">The sequence shown here is derived from an EMBL/GenBank/DDBJ whole genome shotgun (WGS) entry which is preliminary data.</text>
</comment>
<proteinExistence type="predicted"/>
<comment type="function">
    <text evidence="1">Neddylation of cullins play an essential role in the regulation of SCF-type complexes activity.</text>
</comment>
<sequence length="298" mass="33668">MPAAYTAQQKSAIGEFTGVTQSDKSSAAKVLKQHGWNVAAAINGSLYTNLRKAKELCLQVYWSTSRAAYFGNSSGTPNPNRSSLNKIFDKYRDDATEEPDEINVEGTSALFEELQIGLEDVAALIYSEIVKSPSLGRITRQGFIDGWSDLSVDSLPKMKNCVLQRRSELGQDLNLFKNVYGHTFQIALEQRAKTLPLEMAVEFWKMLFTAPGYEWKGEHGTPWLEWWLEFQEAKRTKAVNKDLWKQTLNFAIKTVEDESLSFWSEESSWPSVIDEFVEWVKTEKRPNGGEGGEAMELA</sequence>
<dbReference type="GO" id="GO:0032182">
    <property type="term" value="F:ubiquitin-like protein binding"/>
    <property type="evidence" value="ECO:0007669"/>
    <property type="project" value="TreeGrafter"/>
</dbReference>
<dbReference type="InterPro" id="IPR042460">
    <property type="entry name" value="DCN1-like_PONY"/>
</dbReference>
<dbReference type="Gene3D" id="1.10.8.10">
    <property type="entry name" value="DNA helicase RuvA subunit, C-terminal domain"/>
    <property type="match status" value="1"/>
</dbReference>
<dbReference type="Pfam" id="PF14555">
    <property type="entry name" value="UBA_4"/>
    <property type="match status" value="1"/>
</dbReference>
<name>A0A4U0U2W6_9PEZI</name>
<dbReference type="GO" id="GO:0031624">
    <property type="term" value="F:ubiquitin conjugating enzyme binding"/>
    <property type="evidence" value="ECO:0007669"/>
    <property type="project" value="TreeGrafter"/>
</dbReference>
<dbReference type="InterPro" id="IPR014764">
    <property type="entry name" value="DCN-prot"/>
</dbReference>
<dbReference type="PANTHER" id="PTHR12281">
    <property type="entry name" value="RP42 RELATED"/>
    <property type="match status" value="1"/>
</dbReference>
<organism evidence="3 4">
    <name type="scientific">Salinomyces thailandicus</name>
    <dbReference type="NCBI Taxonomy" id="706561"/>
    <lineage>
        <taxon>Eukaryota</taxon>
        <taxon>Fungi</taxon>
        <taxon>Dikarya</taxon>
        <taxon>Ascomycota</taxon>
        <taxon>Pezizomycotina</taxon>
        <taxon>Dothideomycetes</taxon>
        <taxon>Dothideomycetidae</taxon>
        <taxon>Mycosphaerellales</taxon>
        <taxon>Teratosphaeriaceae</taxon>
        <taxon>Salinomyces</taxon>
    </lineage>
</organism>
<reference evidence="3 4" key="1">
    <citation type="submission" date="2017-03" db="EMBL/GenBank/DDBJ databases">
        <title>Genomes of endolithic fungi from Antarctica.</title>
        <authorList>
            <person name="Coleine C."/>
            <person name="Masonjones S."/>
            <person name="Stajich J.E."/>
        </authorList>
    </citation>
    <scope>NUCLEOTIDE SEQUENCE [LARGE SCALE GENOMIC DNA]</scope>
    <source>
        <strain evidence="3 4">CCFEE 6315</strain>
    </source>
</reference>
<evidence type="ECO:0000313" key="3">
    <source>
        <dbReference type="EMBL" id="TKA29217.1"/>
    </source>
</evidence>
<dbReference type="Pfam" id="PF03556">
    <property type="entry name" value="Cullin_binding"/>
    <property type="match status" value="1"/>
</dbReference>
<dbReference type="OrthoDB" id="27198at2759"/>
<dbReference type="AlphaFoldDB" id="A0A4U0U2W6"/>
<dbReference type="GO" id="GO:0045116">
    <property type="term" value="P:protein neddylation"/>
    <property type="evidence" value="ECO:0007669"/>
    <property type="project" value="TreeGrafter"/>
</dbReference>
<dbReference type="GO" id="GO:0000151">
    <property type="term" value="C:ubiquitin ligase complex"/>
    <property type="evidence" value="ECO:0007669"/>
    <property type="project" value="TreeGrafter"/>
</dbReference>
<evidence type="ECO:0000256" key="1">
    <source>
        <dbReference type="RuleBase" id="RU410713"/>
    </source>
</evidence>
<dbReference type="Gene3D" id="1.10.238.10">
    <property type="entry name" value="EF-hand"/>
    <property type="match status" value="1"/>
</dbReference>
<feature type="domain" description="DCUN1" evidence="2">
    <location>
        <begin position="79"/>
        <end position="281"/>
    </location>
</feature>
<gene>
    <name evidence="3" type="ORF">B0A50_03727</name>
</gene>
<accession>A0A4U0U2W6</accession>